<dbReference type="Pfam" id="PF13560">
    <property type="entry name" value="HTH_31"/>
    <property type="match status" value="1"/>
</dbReference>
<dbReference type="CDD" id="cd00093">
    <property type="entry name" value="HTH_XRE"/>
    <property type="match status" value="1"/>
</dbReference>
<dbReference type="SUPFAM" id="SSF47413">
    <property type="entry name" value="lambda repressor-like DNA-binding domains"/>
    <property type="match status" value="1"/>
</dbReference>
<dbReference type="InterPro" id="IPR001387">
    <property type="entry name" value="Cro/C1-type_HTH"/>
</dbReference>
<proteinExistence type="predicted"/>
<dbReference type="GeneID" id="94030357"/>
<dbReference type="AlphaFoldDB" id="A0A2N9QRG1"/>
<dbReference type="RefSeq" id="WP_089366911.1">
    <property type="nucleotide sequence ID" value="NZ_CP023864.1"/>
</dbReference>
<dbReference type="Gene3D" id="1.10.260.40">
    <property type="entry name" value="lambda repressor-like DNA-binding domains"/>
    <property type="match status" value="1"/>
</dbReference>
<dbReference type="EMBL" id="FZNZ01000031">
    <property type="protein sequence ID" value="SNS03500.1"/>
    <property type="molecule type" value="Genomic_DNA"/>
</dbReference>
<organism evidence="1 2">
    <name type="scientific">Prevotella jejuni</name>
    <dbReference type="NCBI Taxonomy" id="1177574"/>
    <lineage>
        <taxon>Bacteria</taxon>
        <taxon>Pseudomonadati</taxon>
        <taxon>Bacteroidota</taxon>
        <taxon>Bacteroidia</taxon>
        <taxon>Bacteroidales</taxon>
        <taxon>Prevotellaceae</taxon>
        <taxon>Prevotella</taxon>
    </lineage>
</organism>
<protein>
    <submittedName>
        <fullName evidence="1">Helix-turn-helix</fullName>
    </submittedName>
</protein>
<gene>
    <name evidence="1" type="ORF">SAMN06265364_13114</name>
</gene>
<keyword evidence="2" id="KW-1185">Reference proteome</keyword>
<dbReference type="Proteomes" id="UP000198427">
    <property type="component" value="Unassembled WGS sequence"/>
</dbReference>
<dbReference type="SMART" id="SM00530">
    <property type="entry name" value="HTH_XRE"/>
    <property type="match status" value="1"/>
</dbReference>
<evidence type="ECO:0000313" key="1">
    <source>
        <dbReference type="EMBL" id="SNS03500.1"/>
    </source>
</evidence>
<dbReference type="GO" id="GO:0003677">
    <property type="term" value="F:DNA binding"/>
    <property type="evidence" value="ECO:0007669"/>
    <property type="project" value="InterPro"/>
</dbReference>
<dbReference type="InterPro" id="IPR010982">
    <property type="entry name" value="Lambda_DNA-bd_dom_sf"/>
</dbReference>
<name>A0A2N9QRG1_9BACT</name>
<accession>A0A2N9QRG1</accession>
<reference evidence="1 2" key="1">
    <citation type="submission" date="2017-06" db="EMBL/GenBank/DDBJ databases">
        <authorList>
            <person name="Varghese N."/>
            <person name="Submissions S."/>
        </authorList>
    </citation>
    <scope>NUCLEOTIDE SEQUENCE [LARGE SCALE GENOMIC DNA]</scope>
    <source>
        <strain evidence="1 2">DSM 26989</strain>
    </source>
</reference>
<dbReference type="KEGG" id="pje:CRM71_13530"/>
<evidence type="ECO:0000313" key="2">
    <source>
        <dbReference type="Proteomes" id="UP000198427"/>
    </source>
</evidence>
<comment type="caution">
    <text evidence="1">The sequence shown here is derived from an EMBL/GenBank/DDBJ whole genome shotgun (WGS) entry which is preliminary data.</text>
</comment>
<dbReference type="PROSITE" id="PS50943">
    <property type="entry name" value="HTH_CROC1"/>
    <property type="match status" value="1"/>
</dbReference>
<sequence>MLLGNKIRSLRDENEVLQRQLAAYLEIDTPMFSKIERGDRRAKRSQVILLAKYFNVDENEMLQLWLADKVIDAMEGESDYELKQIAIKMAQKEIR</sequence>
<dbReference type="OrthoDB" id="4762426at2"/>